<dbReference type="Proteomes" id="UP001168109">
    <property type="component" value="Unassembled WGS sequence"/>
</dbReference>
<accession>A0ABT7QBY3</accession>
<evidence type="ECO:0000313" key="2">
    <source>
        <dbReference type="EMBL" id="MDM5131402.1"/>
    </source>
</evidence>
<feature type="compositionally biased region" description="Polar residues" evidence="1">
    <location>
        <begin position="1"/>
        <end position="16"/>
    </location>
</feature>
<proteinExistence type="predicted"/>
<dbReference type="RefSeq" id="WP_290041969.1">
    <property type="nucleotide sequence ID" value="NZ_JAOPLU010000002.1"/>
</dbReference>
<sequence length="81" mass="8443">MTNKKQTSPSVASQAAQILKDPHASKIQRSLAGSALAQSNTGKQPSPAMETKAGAALQSEKYSDKTKSLAGSIVSQSDNKR</sequence>
<organism evidence="2 3">
    <name type="scientific">Aeromonas piscicola</name>
    <dbReference type="NCBI Taxonomy" id="600645"/>
    <lineage>
        <taxon>Bacteria</taxon>
        <taxon>Pseudomonadati</taxon>
        <taxon>Pseudomonadota</taxon>
        <taxon>Gammaproteobacteria</taxon>
        <taxon>Aeromonadales</taxon>
        <taxon>Aeromonadaceae</taxon>
        <taxon>Aeromonas</taxon>
    </lineage>
</organism>
<evidence type="ECO:0000313" key="3">
    <source>
        <dbReference type="Proteomes" id="UP001168109"/>
    </source>
</evidence>
<gene>
    <name evidence="2" type="ORF">OB962_10375</name>
</gene>
<evidence type="ECO:0008006" key="4">
    <source>
        <dbReference type="Google" id="ProtNLM"/>
    </source>
</evidence>
<feature type="region of interest" description="Disordered" evidence="1">
    <location>
        <begin position="1"/>
        <end position="81"/>
    </location>
</feature>
<name>A0ABT7QBY3_9GAMM</name>
<comment type="caution">
    <text evidence="2">The sequence shown here is derived from an EMBL/GenBank/DDBJ whole genome shotgun (WGS) entry which is preliminary data.</text>
</comment>
<keyword evidence="3" id="KW-1185">Reference proteome</keyword>
<protein>
    <recommendedName>
        <fullName evidence="4">SMP domain-containing protein</fullName>
    </recommendedName>
</protein>
<dbReference type="EMBL" id="JAOPLU010000002">
    <property type="protein sequence ID" value="MDM5131402.1"/>
    <property type="molecule type" value="Genomic_DNA"/>
</dbReference>
<reference evidence="2" key="1">
    <citation type="submission" date="2024-05" db="EMBL/GenBank/DDBJ databases">
        <title>WGS of Aeromonas isolates.</title>
        <authorList>
            <person name="Lee H."/>
        </authorList>
    </citation>
    <scope>NUCLEOTIDE SEQUENCE</scope>
    <source>
        <strain evidence="2">LP308</strain>
    </source>
</reference>
<evidence type="ECO:0000256" key="1">
    <source>
        <dbReference type="SAM" id="MobiDB-lite"/>
    </source>
</evidence>